<dbReference type="Proteomes" id="UP000824504">
    <property type="component" value="Chromosome"/>
</dbReference>
<dbReference type="EMBL" id="CP079216">
    <property type="protein sequence ID" value="QXT63369.1"/>
    <property type="molecule type" value="Genomic_DNA"/>
</dbReference>
<organism evidence="1 2">
    <name type="scientific">Tessaracoccus palaemonis</name>
    <dbReference type="NCBI Taxonomy" id="2829499"/>
    <lineage>
        <taxon>Bacteria</taxon>
        <taxon>Bacillati</taxon>
        <taxon>Actinomycetota</taxon>
        <taxon>Actinomycetes</taxon>
        <taxon>Propionibacteriales</taxon>
        <taxon>Propionibacteriaceae</taxon>
        <taxon>Tessaracoccus</taxon>
    </lineage>
</organism>
<dbReference type="Pfam" id="PF13835">
    <property type="entry name" value="DUF4194"/>
    <property type="match status" value="1"/>
</dbReference>
<dbReference type="RefSeq" id="WP_219083212.1">
    <property type="nucleotide sequence ID" value="NZ_CP079216.1"/>
</dbReference>
<name>A0ABX8SK67_9ACTN</name>
<evidence type="ECO:0000313" key="2">
    <source>
        <dbReference type="Proteomes" id="UP000824504"/>
    </source>
</evidence>
<accession>A0ABX8SK67</accession>
<proteinExistence type="predicted"/>
<sequence length="213" mass="23978">MSLQSAPRRADGDDEYVEVAVDDVAEEVVDHGELDHATRRLLLKLLNGPYLRAEEHSRLWAALERNEAIVRARLADLYLDLVVNRDAGVAFVRNLALEDAPRVVRSQPLQLIETVVVLYLRRVLLAHQNAESRVFVGTDEIEDHVRGFLRHETTDKKGQEEKITRAISKMTRNSILLKAEAGDRWEISPVLALVFGADEVAAVTADLERLAKE</sequence>
<protein>
    <submittedName>
        <fullName evidence="1">DUF4194 domain-containing protein</fullName>
    </submittedName>
</protein>
<dbReference type="InterPro" id="IPR025449">
    <property type="entry name" value="JetB"/>
</dbReference>
<keyword evidence="2" id="KW-1185">Reference proteome</keyword>
<gene>
    <name evidence="1" type="ORF">KDB89_02470</name>
</gene>
<reference evidence="1 2" key="1">
    <citation type="submission" date="2021-07" db="EMBL/GenBank/DDBJ databases">
        <title>complete genome sequencing of Tessaracoccus sp.J1M15.</title>
        <authorList>
            <person name="Bae J.-W."/>
            <person name="Kim D.-y."/>
        </authorList>
    </citation>
    <scope>NUCLEOTIDE SEQUENCE [LARGE SCALE GENOMIC DNA]</scope>
    <source>
        <strain evidence="1 2">J1M15</strain>
    </source>
</reference>
<evidence type="ECO:0000313" key="1">
    <source>
        <dbReference type="EMBL" id="QXT63369.1"/>
    </source>
</evidence>